<evidence type="ECO:0000313" key="2">
    <source>
        <dbReference type="Proteomes" id="UP000076858"/>
    </source>
</evidence>
<keyword evidence="2" id="KW-1185">Reference proteome</keyword>
<proteinExistence type="predicted"/>
<dbReference type="Proteomes" id="UP000076858">
    <property type="component" value="Unassembled WGS sequence"/>
</dbReference>
<organism evidence="1 2">
    <name type="scientific">Daphnia magna</name>
    <dbReference type="NCBI Taxonomy" id="35525"/>
    <lineage>
        <taxon>Eukaryota</taxon>
        <taxon>Metazoa</taxon>
        <taxon>Ecdysozoa</taxon>
        <taxon>Arthropoda</taxon>
        <taxon>Crustacea</taxon>
        <taxon>Branchiopoda</taxon>
        <taxon>Diplostraca</taxon>
        <taxon>Cladocera</taxon>
        <taxon>Anomopoda</taxon>
        <taxon>Daphniidae</taxon>
        <taxon>Daphnia</taxon>
    </lineage>
</organism>
<name>A0A162REN4_9CRUS</name>
<dbReference type="AlphaFoldDB" id="A0A162REN4"/>
<reference evidence="1 2" key="1">
    <citation type="submission" date="2016-03" db="EMBL/GenBank/DDBJ databases">
        <title>EvidentialGene: Evidence-directed Construction of Genes on Genomes.</title>
        <authorList>
            <person name="Gilbert D.G."/>
            <person name="Choi J.-H."/>
            <person name="Mockaitis K."/>
            <person name="Colbourne J."/>
            <person name="Pfrender M."/>
        </authorList>
    </citation>
    <scope>NUCLEOTIDE SEQUENCE [LARGE SCALE GENOMIC DNA]</scope>
    <source>
        <strain evidence="1 2">Xinb3</strain>
        <tissue evidence="1">Complete organism</tissue>
    </source>
</reference>
<comment type="caution">
    <text evidence="1">The sequence shown here is derived from an EMBL/GenBank/DDBJ whole genome shotgun (WGS) entry which is preliminary data.</text>
</comment>
<accession>A0A162REN4</accession>
<dbReference type="EMBL" id="LRGB01000190">
    <property type="protein sequence ID" value="KZS20451.1"/>
    <property type="molecule type" value="Genomic_DNA"/>
</dbReference>
<sequence>MVTTLTNSSHKTSLEIFNSSVSFHPRFGHLEQIGEWKAGKGPQMMGQSTPG</sequence>
<evidence type="ECO:0000313" key="1">
    <source>
        <dbReference type="EMBL" id="KZS20451.1"/>
    </source>
</evidence>
<protein>
    <submittedName>
        <fullName evidence="1">Uncharacterized protein</fullName>
    </submittedName>
</protein>
<gene>
    <name evidence="1" type="ORF">APZ42_012871</name>
</gene>